<name>A0ABW1KK71_9ACTN</name>
<keyword evidence="2" id="KW-0472">Membrane</keyword>
<dbReference type="Proteomes" id="UP001596203">
    <property type="component" value="Unassembled WGS sequence"/>
</dbReference>
<gene>
    <name evidence="4" type="ORF">ACFP2T_39320</name>
</gene>
<dbReference type="SMART" id="SM00460">
    <property type="entry name" value="TGc"/>
    <property type="match status" value="1"/>
</dbReference>
<keyword evidence="5" id="KW-1185">Reference proteome</keyword>
<dbReference type="InterPro" id="IPR021878">
    <property type="entry name" value="TgpA_N"/>
</dbReference>
<feature type="transmembrane region" description="Helical" evidence="2">
    <location>
        <begin position="177"/>
        <end position="197"/>
    </location>
</feature>
<dbReference type="InterPro" id="IPR002931">
    <property type="entry name" value="Transglutaminase-like"/>
</dbReference>
<feature type="transmembrane region" description="Helical" evidence="2">
    <location>
        <begin position="71"/>
        <end position="93"/>
    </location>
</feature>
<dbReference type="Gene3D" id="3.10.620.30">
    <property type="match status" value="1"/>
</dbReference>
<keyword evidence="2" id="KW-1133">Transmembrane helix</keyword>
<dbReference type="RefSeq" id="WP_377431486.1">
    <property type="nucleotide sequence ID" value="NZ_JBHSPR010000056.1"/>
</dbReference>
<feature type="transmembrane region" description="Helical" evidence="2">
    <location>
        <begin position="254"/>
        <end position="272"/>
    </location>
</feature>
<feature type="transmembrane region" description="Helical" evidence="2">
    <location>
        <begin position="152"/>
        <end position="171"/>
    </location>
</feature>
<feature type="transmembrane region" description="Helical" evidence="2">
    <location>
        <begin position="628"/>
        <end position="649"/>
    </location>
</feature>
<protein>
    <submittedName>
        <fullName evidence="4">Transglutaminase family protein</fullName>
    </submittedName>
</protein>
<dbReference type="PANTHER" id="PTHR42736:SF1">
    <property type="entry name" value="PROTEIN-GLUTAMINE GAMMA-GLUTAMYLTRANSFERASE"/>
    <property type="match status" value="1"/>
</dbReference>
<dbReference type="Pfam" id="PF11992">
    <property type="entry name" value="TgpA_N"/>
    <property type="match status" value="1"/>
</dbReference>
<evidence type="ECO:0000259" key="3">
    <source>
        <dbReference type="SMART" id="SM00460"/>
    </source>
</evidence>
<feature type="domain" description="Transglutaminase-like" evidence="3">
    <location>
        <begin position="499"/>
        <end position="570"/>
    </location>
</feature>
<feature type="transmembrane region" description="Helical" evidence="2">
    <location>
        <begin position="12"/>
        <end position="34"/>
    </location>
</feature>
<sequence>MNAPPQAVPAPLRGLPTAYVVAAAAVAGLLFAPVFGVPALLLPIGGPALTILLATLACARSAVLLPWRPLLLGLAGLLAVVETVLWSSTVAGLPTGRTLRALAAGVTDSWQLALQSTWPARPEPALLLFVPLLVVLAGVLGVELLHRLDSPLLALAPSLAVVLLSQFYSALPSGPAVVAALGYAAIAGALLAAYGPAGRARGGTDRAPGETDSVTDGTGRAEDGAGRARGGTGRLRGGSVGSGWERLAALLPRVVPPTALAVVGVILAGLLPPTVPAKYSLREDRLAPLTETRLASPLDEIAYRLGHPDTPVFRVSGAAGVDRWPLVVLDTFDGVNWQPGGRYRRLGTELRPGPAVTVPVLERSAEIDVLDVGAGPWLPSQTWPAGVRGVDPLVEEEHGSLLLSGSGGAARYTLTWWQPEINAAALAAGAVDPLAPNGLDGVGTVPPGVAELAERATGGLRPTFQAALVLERFFRQNYRLATGQDLPTGHSWPQLTDFLLHGRRGTTEQIAAAYVALARIQSIPARLVVGFRTPAGPDPDGRHTVRNSDVLAWPEVAVRGVGWVPLDPAGAPSATNTTPGAGLAAAAAQVRAQLPAPEDLRDPPVAPGRAVAAPADGGGVPAAAASPVLLGVPAALLVLWLLGVPAATAGRAWRRRRRPGAGAVVGAWTEVRDRLRAHGVAVSAGMTVRDLASTATVVADRTTTDEIRRLAAIVDRALWSGAAPEKRDGREAWAAVRAVRRGLARRGWRARLRALLDPRVLLPPRR</sequence>
<accession>A0ABW1KK71</accession>
<feature type="transmembrane region" description="Helical" evidence="2">
    <location>
        <begin position="40"/>
        <end position="59"/>
    </location>
</feature>
<dbReference type="PANTHER" id="PTHR42736">
    <property type="entry name" value="PROTEIN-GLUTAMINE GAMMA-GLUTAMYLTRANSFERASE"/>
    <property type="match status" value="1"/>
</dbReference>
<dbReference type="InterPro" id="IPR052901">
    <property type="entry name" value="Bact_TGase-like"/>
</dbReference>
<evidence type="ECO:0000256" key="1">
    <source>
        <dbReference type="SAM" id="MobiDB-lite"/>
    </source>
</evidence>
<feature type="region of interest" description="Disordered" evidence="1">
    <location>
        <begin position="200"/>
        <end position="237"/>
    </location>
</feature>
<evidence type="ECO:0000256" key="2">
    <source>
        <dbReference type="SAM" id="Phobius"/>
    </source>
</evidence>
<dbReference type="EMBL" id="JBHSPR010000056">
    <property type="protein sequence ID" value="MFC6022196.1"/>
    <property type="molecule type" value="Genomic_DNA"/>
</dbReference>
<evidence type="ECO:0000313" key="5">
    <source>
        <dbReference type="Proteomes" id="UP001596203"/>
    </source>
</evidence>
<feature type="transmembrane region" description="Helical" evidence="2">
    <location>
        <begin position="125"/>
        <end position="145"/>
    </location>
</feature>
<feature type="compositionally biased region" description="Gly residues" evidence="1">
    <location>
        <begin position="227"/>
        <end position="237"/>
    </location>
</feature>
<dbReference type="Pfam" id="PF01841">
    <property type="entry name" value="Transglut_core"/>
    <property type="match status" value="1"/>
</dbReference>
<dbReference type="SUPFAM" id="SSF54001">
    <property type="entry name" value="Cysteine proteinases"/>
    <property type="match status" value="1"/>
</dbReference>
<comment type="caution">
    <text evidence="4">The sequence shown here is derived from an EMBL/GenBank/DDBJ whole genome shotgun (WGS) entry which is preliminary data.</text>
</comment>
<proteinExistence type="predicted"/>
<evidence type="ECO:0000313" key="4">
    <source>
        <dbReference type="EMBL" id="MFC6022196.1"/>
    </source>
</evidence>
<reference evidence="5" key="1">
    <citation type="journal article" date="2019" name="Int. J. Syst. Evol. Microbiol.">
        <title>The Global Catalogue of Microorganisms (GCM) 10K type strain sequencing project: providing services to taxonomists for standard genome sequencing and annotation.</title>
        <authorList>
            <consortium name="The Broad Institute Genomics Platform"/>
            <consortium name="The Broad Institute Genome Sequencing Center for Infectious Disease"/>
            <person name="Wu L."/>
            <person name="Ma J."/>
        </authorList>
    </citation>
    <scope>NUCLEOTIDE SEQUENCE [LARGE SCALE GENOMIC DNA]</scope>
    <source>
        <strain evidence="5">ZS-35-S2</strain>
    </source>
</reference>
<organism evidence="4 5">
    <name type="scientific">Plantactinospora solaniradicis</name>
    <dbReference type="NCBI Taxonomy" id="1723736"/>
    <lineage>
        <taxon>Bacteria</taxon>
        <taxon>Bacillati</taxon>
        <taxon>Actinomycetota</taxon>
        <taxon>Actinomycetes</taxon>
        <taxon>Micromonosporales</taxon>
        <taxon>Micromonosporaceae</taxon>
        <taxon>Plantactinospora</taxon>
    </lineage>
</organism>
<dbReference type="InterPro" id="IPR038765">
    <property type="entry name" value="Papain-like_cys_pep_sf"/>
</dbReference>
<keyword evidence="2" id="KW-0812">Transmembrane</keyword>